<evidence type="ECO:0000313" key="6">
    <source>
        <dbReference type="Proteomes" id="UP001562354"/>
    </source>
</evidence>
<keyword evidence="1" id="KW-0833">Ubl conjugation pathway</keyword>
<keyword evidence="6" id="KW-1185">Reference proteome</keyword>
<organism evidence="5 6">
    <name type="scientific">Neodothiora populina</name>
    <dbReference type="NCBI Taxonomy" id="2781224"/>
    <lineage>
        <taxon>Eukaryota</taxon>
        <taxon>Fungi</taxon>
        <taxon>Dikarya</taxon>
        <taxon>Ascomycota</taxon>
        <taxon>Pezizomycotina</taxon>
        <taxon>Dothideomycetes</taxon>
        <taxon>Dothideomycetidae</taxon>
        <taxon>Dothideales</taxon>
        <taxon>Dothioraceae</taxon>
        <taxon>Neodothiora</taxon>
    </lineage>
</organism>
<dbReference type="EMBL" id="JBFMKM010000018">
    <property type="protein sequence ID" value="KAL1296567.1"/>
    <property type="molecule type" value="Genomic_DNA"/>
</dbReference>
<dbReference type="GeneID" id="95973768"/>
<feature type="transmembrane region" description="Helical" evidence="3">
    <location>
        <begin position="313"/>
        <end position="330"/>
    </location>
</feature>
<sequence length="334" mass="36648">MSLKGPTVKRIRQFPSSHIPDPVPILVDVQVESNRSTVKEAAELSQNPSPDYHAAPLDDSDLYTWHFTIRGPPAPSPLATGIYHGQITLPPSYPLKPPNFRFLTPSGRFEPNREICLSISGHHEESWQPAWGIRTALVAIRAFMDSDAGGQVGGMSAADSVKRKLAGESKGWKCRACGSQSNEEILRKHEEEVREILGAESEEREAKRREEEEKLAKEMGFAAKSPQQQQDKDSEVVGDPEIGSLASGTSRDKPASAVAQAAVPTTTTTSTPVTQPPSPPASLSMQQQQQQQQRAIRQQQAQAPAARHSHDVWLDRAIIGIVVAIVVMLIRRFH</sequence>
<accession>A0ABR3P198</accession>
<evidence type="ECO:0000313" key="5">
    <source>
        <dbReference type="EMBL" id="KAL1296567.1"/>
    </source>
</evidence>
<feature type="compositionally biased region" description="Low complexity" evidence="2">
    <location>
        <begin position="255"/>
        <end position="273"/>
    </location>
</feature>
<feature type="region of interest" description="Disordered" evidence="2">
    <location>
        <begin position="197"/>
        <end position="303"/>
    </location>
</feature>
<dbReference type="RefSeq" id="XP_069196249.1">
    <property type="nucleotide sequence ID" value="XM_069348370.1"/>
</dbReference>
<dbReference type="PROSITE" id="PS50127">
    <property type="entry name" value="UBC_2"/>
    <property type="match status" value="1"/>
</dbReference>
<dbReference type="SUPFAM" id="SSF54495">
    <property type="entry name" value="UBC-like"/>
    <property type="match status" value="1"/>
</dbReference>
<gene>
    <name evidence="5" type="ORF">AAFC00_000065</name>
</gene>
<keyword evidence="3" id="KW-0472">Membrane</keyword>
<dbReference type="Gene3D" id="3.10.110.10">
    <property type="entry name" value="Ubiquitin Conjugating Enzyme"/>
    <property type="match status" value="1"/>
</dbReference>
<proteinExistence type="predicted"/>
<protein>
    <recommendedName>
        <fullName evidence="4">UBC core domain-containing protein</fullName>
    </recommendedName>
</protein>
<evidence type="ECO:0000259" key="4">
    <source>
        <dbReference type="PROSITE" id="PS50127"/>
    </source>
</evidence>
<evidence type="ECO:0000256" key="3">
    <source>
        <dbReference type="SAM" id="Phobius"/>
    </source>
</evidence>
<feature type="domain" description="UBC core" evidence="4">
    <location>
        <begin position="32"/>
        <end position="183"/>
    </location>
</feature>
<dbReference type="PANTHER" id="PTHR24067">
    <property type="entry name" value="UBIQUITIN-CONJUGATING ENZYME E2"/>
    <property type="match status" value="1"/>
</dbReference>
<feature type="compositionally biased region" description="Low complexity" evidence="2">
    <location>
        <begin position="281"/>
        <end position="303"/>
    </location>
</feature>
<dbReference type="Proteomes" id="UP001562354">
    <property type="component" value="Unassembled WGS sequence"/>
</dbReference>
<reference evidence="5 6" key="1">
    <citation type="submission" date="2024-07" db="EMBL/GenBank/DDBJ databases">
        <title>Draft sequence of the Neodothiora populina.</title>
        <authorList>
            <person name="Drown D.D."/>
            <person name="Schuette U.S."/>
            <person name="Buechlein A.B."/>
            <person name="Rusch D.R."/>
            <person name="Winton L.W."/>
            <person name="Adams G.A."/>
        </authorList>
    </citation>
    <scope>NUCLEOTIDE SEQUENCE [LARGE SCALE GENOMIC DNA]</scope>
    <source>
        <strain evidence="5 6">CPC 39397</strain>
    </source>
</reference>
<keyword evidence="3" id="KW-0812">Transmembrane</keyword>
<evidence type="ECO:0000256" key="2">
    <source>
        <dbReference type="SAM" id="MobiDB-lite"/>
    </source>
</evidence>
<name>A0ABR3P198_9PEZI</name>
<keyword evidence="3" id="KW-1133">Transmembrane helix</keyword>
<comment type="caution">
    <text evidence="5">The sequence shown here is derived from an EMBL/GenBank/DDBJ whole genome shotgun (WGS) entry which is preliminary data.</text>
</comment>
<dbReference type="InterPro" id="IPR050113">
    <property type="entry name" value="Ub_conjugating_enzyme"/>
</dbReference>
<dbReference type="Pfam" id="PF00179">
    <property type="entry name" value="UQ_con"/>
    <property type="match status" value="1"/>
</dbReference>
<dbReference type="CDD" id="cd23799">
    <property type="entry name" value="UBCc_UBE2J"/>
    <property type="match status" value="1"/>
</dbReference>
<dbReference type="SMART" id="SM00212">
    <property type="entry name" value="UBCc"/>
    <property type="match status" value="1"/>
</dbReference>
<feature type="compositionally biased region" description="Basic and acidic residues" evidence="2">
    <location>
        <begin position="204"/>
        <end position="217"/>
    </location>
</feature>
<evidence type="ECO:0000256" key="1">
    <source>
        <dbReference type="ARBA" id="ARBA00022786"/>
    </source>
</evidence>
<dbReference type="InterPro" id="IPR016135">
    <property type="entry name" value="UBQ-conjugating_enzyme/RWD"/>
</dbReference>
<dbReference type="InterPro" id="IPR000608">
    <property type="entry name" value="UBC"/>
</dbReference>